<dbReference type="InterPro" id="IPR051478">
    <property type="entry name" value="Beta-lactamase-like_AB/R"/>
</dbReference>
<protein>
    <recommendedName>
        <fullName evidence="2">Beta-lactamase-related domain-containing protein</fullName>
    </recommendedName>
</protein>
<dbReference type="InterPro" id="IPR012338">
    <property type="entry name" value="Beta-lactam/transpept-like"/>
</dbReference>
<comment type="similarity">
    <text evidence="1">Belongs to the beta-lactamase family.</text>
</comment>
<accession>A0A9K3CZ59</accession>
<name>A0A9K3CZ59_9EUKA</name>
<feature type="domain" description="Beta-lactamase-related" evidence="2">
    <location>
        <begin position="16"/>
        <end position="340"/>
    </location>
</feature>
<dbReference type="OrthoDB" id="5946976at2759"/>
<dbReference type="EMBL" id="BDIP01002280">
    <property type="protein sequence ID" value="GIQ86043.1"/>
    <property type="molecule type" value="Genomic_DNA"/>
</dbReference>
<dbReference type="Gene3D" id="3.40.710.10">
    <property type="entry name" value="DD-peptidase/beta-lactamase superfamily"/>
    <property type="match status" value="1"/>
</dbReference>
<evidence type="ECO:0000313" key="3">
    <source>
        <dbReference type="EMBL" id="GIQ86043.1"/>
    </source>
</evidence>
<dbReference type="PANTHER" id="PTHR22935">
    <property type="entry name" value="PENICILLIN-BINDING PROTEIN"/>
    <property type="match status" value="1"/>
</dbReference>
<proteinExistence type="inferred from homology"/>
<sequence length="488" mass="53511">MAYLDNNLWGDAKADVDAYIQGLIDSEAFGSITYAITWGDRKIASEGFGRADTSDESDGSAPDDNTVYRVGSLTKTFTTALFYSLWQDGLVHLDDRPGDLWPSFSFVNPYDSQSDYNPITWESLTSHTAGILTSNICHQQIPGGCDLTTEQVLASIQDVSTIQYAPFTNPEYSNFGFAALGRLLETPSILGDLTYYGGLAERVLEPLGLKFGFEKTDPLFEGLNFATTGSSHDWDSLGWLDPAGGAYSTASDIAEYLIWMMDDKTDTVMQPSTKRMMLRPQYVFESGRETMAAGWDQAFRHGTWVYDKSGELPPYFSNTQFVPSMKMGVTILTHDEKGGVSAGEVCAEVTDKIIHILDALAGMYGPGDTIPIEGSIDKYLGNYGGTDPRSGEDLSVVTLAESTTVPGTIEVTVTANGQHLGLLSAMDTYDGVQMDNVLRYRQPNVGQSCYVLRFSGSQDQMATFRTDDEGNVTHVMFPNATFLWARKL</sequence>
<gene>
    <name evidence="3" type="ORF">KIPB_007818</name>
</gene>
<keyword evidence="4" id="KW-1185">Reference proteome</keyword>
<evidence type="ECO:0000313" key="4">
    <source>
        <dbReference type="Proteomes" id="UP000265618"/>
    </source>
</evidence>
<evidence type="ECO:0000256" key="1">
    <source>
        <dbReference type="ARBA" id="ARBA00038473"/>
    </source>
</evidence>
<dbReference type="AlphaFoldDB" id="A0A9K3CZ59"/>
<dbReference type="SUPFAM" id="SSF56601">
    <property type="entry name" value="beta-lactamase/transpeptidase-like"/>
    <property type="match status" value="1"/>
</dbReference>
<organism evidence="3 4">
    <name type="scientific">Kipferlia bialata</name>
    <dbReference type="NCBI Taxonomy" id="797122"/>
    <lineage>
        <taxon>Eukaryota</taxon>
        <taxon>Metamonada</taxon>
        <taxon>Carpediemonas-like organisms</taxon>
        <taxon>Kipferlia</taxon>
    </lineage>
</organism>
<dbReference type="Proteomes" id="UP000265618">
    <property type="component" value="Unassembled WGS sequence"/>
</dbReference>
<evidence type="ECO:0000259" key="2">
    <source>
        <dbReference type="Pfam" id="PF00144"/>
    </source>
</evidence>
<reference evidence="3 4" key="1">
    <citation type="journal article" date="2018" name="PLoS ONE">
        <title>The draft genome of Kipferlia bialata reveals reductive genome evolution in fornicate parasites.</title>
        <authorList>
            <person name="Tanifuji G."/>
            <person name="Takabayashi S."/>
            <person name="Kume K."/>
            <person name="Takagi M."/>
            <person name="Nakayama T."/>
            <person name="Kamikawa R."/>
            <person name="Inagaki Y."/>
            <person name="Hashimoto T."/>
        </authorList>
    </citation>
    <scope>NUCLEOTIDE SEQUENCE [LARGE SCALE GENOMIC DNA]</scope>
    <source>
        <strain evidence="3">NY0173</strain>
    </source>
</reference>
<dbReference type="InterPro" id="IPR001466">
    <property type="entry name" value="Beta-lactam-related"/>
</dbReference>
<comment type="caution">
    <text evidence="3">The sequence shown here is derived from an EMBL/GenBank/DDBJ whole genome shotgun (WGS) entry which is preliminary data.</text>
</comment>
<dbReference type="Pfam" id="PF00144">
    <property type="entry name" value="Beta-lactamase"/>
    <property type="match status" value="1"/>
</dbReference>
<dbReference type="PANTHER" id="PTHR22935:SF95">
    <property type="entry name" value="BETA-LACTAMASE-LIKE 1-RELATED"/>
    <property type="match status" value="1"/>
</dbReference>